<dbReference type="AlphaFoldDB" id="A0A0F9VQE0"/>
<proteinExistence type="predicted"/>
<dbReference type="EMBL" id="LAZR01000305">
    <property type="protein sequence ID" value="KKN75696.1"/>
    <property type="molecule type" value="Genomic_DNA"/>
</dbReference>
<sequence>MNDCELKPTNNPILANILKRYVSANSVGYNLDDTKQLCTGASCIESVECTLSYTGRKYCTHQKSSEPVTDGGDDTDWYNMTCPRCPWFVDGVKTGVKTGEYTVVNNDMASKSSNAPDNAPVARKDADGDSGRPTGDSGCVVGDDTPWDEEWDDLLEGVDAKCGSNDAIIGRGSQRVLTVRCIRPESVECLNESICVQLLVASDLIRQQAAIEETRNKYLLEIAPFVVGTDENRKRTMDNVKKNVRNKSKLKRSRKLRKAARKRGR</sequence>
<organism evidence="2">
    <name type="scientific">marine sediment metagenome</name>
    <dbReference type="NCBI Taxonomy" id="412755"/>
    <lineage>
        <taxon>unclassified sequences</taxon>
        <taxon>metagenomes</taxon>
        <taxon>ecological metagenomes</taxon>
    </lineage>
</organism>
<evidence type="ECO:0000313" key="2">
    <source>
        <dbReference type="EMBL" id="KKN75696.1"/>
    </source>
</evidence>
<reference evidence="2" key="1">
    <citation type="journal article" date="2015" name="Nature">
        <title>Complex archaea that bridge the gap between prokaryotes and eukaryotes.</title>
        <authorList>
            <person name="Spang A."/>
            <person name="Saw J.H."/>
            <person name="Jorgensen S.L."/>
            <person name="Zaremba-Niedzwiedzka K."/>
            <person name="Martijn J."/>
            <person name="Lind A.E."/>
            <person name="van Eijk R."/>
            <person name="Schleper C."/>
            <person name="Guy L."/>
            <person name="Ettema T.J."/>
        </authorList>
    </citation>
    <scope>NUCLEOTIDE SEQUENCE</scope>
</reference>
<feature type="region of interest" description="Disordered" evidence="1">
    <location>
        <begin position="246"/>
        <end position="265"/>
    </location>
</feature>
<feature type="region of interest" description="Disordered" evidence="1">
    <location>
        <begin position="108"/>
        <end position="144"/>
    </location>
</feature>
<accession>A0A0F9VQE0</accession>
<name>A0A0F9VQE0_9ZZZZ</name>
<evidence type="ECO:0000256" key="1">
    <source>
        <dbReference type="SAM" id="MobiDB-lite"/>
    </source>
</evidence>
<comment type="caution">
    <text evidence="2">The sequence shown here is derived from an EMBL/GenBank/DDBJ whole genome shotgun (WGS) entry which is preliminary data.</text>
</comment>
<gene>
    <name evidence="2" type="ORF">LCGC14_0377990</name>
</gene>
<protein>
    <submittedName>
        <fullName evidence="2">Uncharacterized protein</fullName>
    </submittedName>
</protein>